<dbReference type="SMART" id="SM00226">
    <property type="entry name" value="LMWPc"/>
    <property type="match status" value="1"/>
</dbReference>
<reference evidence="7" key="2">
    <citation type="submission" date="2020-09" db="EMBL/GenBank/DDBJ databases">
        <authorList>
            <person name="Sun Q."/>
            <person name="Zhou Y."/>
        </authorList>
    </citation>
    <scope>NUCLEOTIDE SEQUENCE</scope>
    <source>
        <strain evidence="7">CGMCC 1.14988</strain>
    </source>
</reference>
<dbReference type="InterPro" id="IPR050438">
    <property type="entry name" value="LMW_PTPase"/>
</dbReference>
<name>A0A8J3AB07_9ACTN</name>
<proteinExistence type="inferred from homology"/>
<evidence type="ECO:0000256" key="4">
    <source>
        <dbReference type="ARBA" id="ARBA00022912"/>
    </source>
</evidence>
<sequence>MTEPSAAAGHRPLVLTVCLGNICRSPTAEAAIREVAAERGVDVEVRSAGTGDWHVGAPPDERMTAAAAAVDLVLDGAAEQVTAQHLADADLVVAMDRTNLGDLERLAERCGADTPIRLLRAYDPDSVASGELEVPDPYYGGPQGFEHVVSLCRAAAVGVVDHLTGERDDPGPR</sequence>
<keyword evidence="8" id="KW-1185">Reference proteome</keyword>
<evidence type="ECO:0000313" key="7">
    <source>
        <dbReference type="EMBL" id="GGI07131.1"/>
    </source>
</evidence>
<evidence type="ECO:0000313" key="8">
    <source>
        <dbReference type="Proteomes" id="UP000650511"/>
    </source>
</evidence>
<dbReference type="CDD" id="cd16343">
    <property type="entry name" value="LMWPTP"/>
    <property type="match status" value="1"/>
</dbReference>
<dbReference type="InterPro" id="IPR036196">
    <property type="entry name" value="Ptyr_pPase_sf"/>
</dbReference>
<dbReference type="Proteomes" id="UP000650511">
    <property type="component" value="Unassembled WGS sequence"/>
</dbReference>
<evidence type="ECO:0000256" key="2">
    <source>
        <dbReference type="ARBA" id="ARBA00013064"/>
    </source>
</evidence>
<reference evidence="7" key="1">
    <citation type="journal article" date="2014" name="Int. J. Syst. Evol. Microbiol.">
        <title>Complete genome sequence of Corynebacterium casei LMG S-19264T (=DSM 44701T), isolated from a smear-ripened cheese.</title>
        <authorList>
            <consortium name="US DOE Joint Genome Institute (JGI-PGF)"/>
            <person name="Walter F."/>
            <person name="Albersmeier A."/>
            <person name="Kalinowski J."/>
            <person name="Ruckert C."/>
        </authorList>
    </citation>
    <scope>NUCLEOTIDE SEQUENCE</scope>
    <source>
        <strain evidence="7">CGMCC 1.14988</strain>
    </source>
</reference>
<keyword evidence="4" id="KW-0904">Protein phosphatase</keyword>
<dbReference type="PANTHER" id="PTHR11717:SF7">
    <property type="entry name" value="LOW MOLECULAR WEIGHT PHOSPHOTYROSINE PROTEIN PHOSPHATASE"/>
    <property type="match status" value="1"/>
</dbReference>
<dbReference type="Gene3D" id="3.40.50.2300">
    <property type="match status" value="1"/>
</dbReference>
<dbReference type="RefSeq" id="WP_205745214.1">
    <property type="nucleotide sequence ID" value="NZ_BMHA01000008.1"/>
</dbReference>
<feature type="domain" description="Phosphotyrosine protein phosphatase I" evidence="6">
    <location>
        <begin position="12"/>
        <end position="162"/>
    </location>
</feature>
<organism evidence="7 8">
    <name type="scientific">Egicoccus halophilus</name>
    <dbReference type="NCBI Taxonomy" id="1670830"/>
    <lineage>
        <taxon>Bacteria</taxon>
        <taxon>Bacillati</taxon>
        <taxon>Actinomycetota</taxon>
        <taxon>Nitriliruptoria</taxon>
        <taxon>Egicoccales</taxon>
        <taxon>Egicoccaceae</taxon>
        <taxon>Egicoccus</taxon>
    </lineage>
</organism>
<evidence type="ECO:0000256" key="3">
    <source>
        <dbReference type="ARBA" id="ARBA00022801"/>
    </source>
</evidence>
<dbReference type="SUPFAM" id="SSF52788">
    <property type="entry name" value="Phosphotyrosine protein phosphatases I"/>
    <property type="match status" value="1"/>
</dbReference>
<dbReference type="EC" id="3.1.3.48" evidence="2"/>
<dbReference type="PRINTS" id="PR00719">
    <property type="entry name" value="LMWPTPASE"/>
</dbReference>
<dbReference type="Pfam" id="PF01451">
    <property type="entry name" value="LMWPc"/>
    <property type="match status" value="1"/>
</dbReference>
<gene>
    <name evidence="7" type="primary">ptpA</name>
    <name evidence="7" type="ORF">GCM10011354_22550</name>
</gene>
<dbReference type="GO" id="GO:0004725">
    <property type="term" value="F:protein tyrosine phosphatase activity"/>
    <property type="evidence" value="ECO:0007669"/>
    <property type="project" value="UniProtKB-EC"/>
</dbReference>
<evidence type="ECO:0000259" key="6">
    <source>
        <dbReference type="SMART" id="SM00226"/>
    </source>
</evidence>
<accession>A0A8J3AB07</accession>
<evidence type="ECO:0000256" key="1">
    <source>
        <dbReference type="ARBA" id="ARBA00011063"/>
    </source>
</evidence>
<feature type="active site" description="Proton donor" evidence="5">
    <location>
        <position position="136"/>
    </location>
</feature>
<dbReference type="PANTHER" id="PTHR11717">
    <property type="entry name" value="LOW MOLECULAR WEIGHT PROTEIN TYROSINE PHOSPHATASE"/>
    <property type="match status" value="1"/>
</dbReference>
<comment type="similarity">
    <text evidence="1">Belongs to the low molecular weight phosphotyrosine protein phosphatase family.</text>
</comment>
<protein>
    <recommendedName>
        <fullName evidence="2">protein-tyrosine-phosphatase</fullName>
        <ecNumber evidence="2">3.1.3.48</ecNumber>
    </recommendedName>
</protein>
<dbReference type="EMBL" id="BMHA01000008">
    <property type="protein sequence ID" value="GGI07131.1"/>
    <property type="molecule type" value="Genomic_DNA"/>
</dbReference>
<feature type="active site" evidence="5">
    <location>
        <position position="24"/>
    </location>
</feature>
<dbReference type="InterPro" id="IPR023485">
    <property type="entry name" value="Ptyr_pPase"/>
</dbReference>
<evidence type="ECO:0000256" key="5">
    <source>
        <dbReference type="PIRSR" id="PIRSR617867-1"/>
    </source>
</evidence>
<comment type="caution">
    <text evidence="7">The sequence shown here is derived from an EMBL/GenBank/DDBJ whole genome shotgun (WGS) entry which is preliminary data.</text>
</comment>
<dbReference type="AlphaFoldDB" id="A0A8J3AB07"/>
<keyword evidence="3" id="KW-0378">Hydrolase</keyword>
<dbReference type="InterPro" id="IPR017867">
    <property type="entry name" value="Tyr_phospatase_low_mol_wt"/>
</dbReference>
<feature type="active site" description="Nucleophile" evidence="5">
    <location>
        <position position="18"/>
    </location>
</feature>